<evidence type="ECO:0000259" key="7">
    <source>
        <dbReference type="Pfam" id="PF08511"/>
    </source>
</evidence>
<evidence type="ECO:0000256" key="4">
    <source>
        <dbReference type="ARBA" id="ARBA00022946"/>
    </source>
</evidence>
<name>A0ABV6I6I6_9RHOB</name>
<proteinExistence type="inferred from homology"/>
<organism evidence="8 9">
    <name type="scientific">Paracoccus niistensis</name>
    <dbReference type="NCBI Taxonomy" id="632935"/>
    <lineage>
        <taxon>Bacteria</taxon>
        <taxon>Pseudomonadati</taxon>
        <taxon>Pseudomonadota</taxon>
        <taxon>Alphaproteobacteria</taxon>
        <taxon>Rhodobacterales</taxon>
        <taxon>Paracoccaceae</taxon>
        <taxon>Paracoccus</taxon>
    </lineage>
</organism>
<comment type="pathway">
    <text evidence="1">Cofactor biosynthesis; ubiquinone biosynthesis.</text>
</comment>
<dbReference type="NCBIfam" id="TIGR02396">
    <property type="entry name" value="diverge_rpsU"/>
    <property type="match status" value="1"/>
</dbReference>
<gene>
    <name evidence="8" type="ORF">ACFFII_13780</name>
</gene>
<feature type="domain" description="COQ9 C-terminal" evidence="7">
    <location>
        <begin position="111"/>
        <end position="180"/>
    </location>
</feature>
<keyword evidence="5" id="KW-0446">Lipid-binding</keyword>
<reference evidence="8 9" key="1">
    <citation type="submission" date="2024-09" db="EMBL/GenBank/DDBJ databases">
        <authorList>
            <person name="Sun Q."/>
            <person name="Mori K."/>
        </authorList>
    </citation>
    <scope>NUCLEOTIDE SEQUENCE [LARGE SCALE GENOMIC DNA]</scope>
    <source>
        <strain evidence="8 9">KCTC 22789</strain>
    </source>
</reference>
<evidence type="ECO:0000256" key="2">
    <source>
        <dbReference type="ARBA" id="ARBA00010766"/>
    </source>
</evidence>
<comment type="similarity">
    <text evidence="2">Belongs to the COQ9 family.</text>
</comment>
<dbReference type="InterPro" id="IPR012762">
    <property type="entry name" value="Ubiq_biosynth_COQ9"/>
</dbReference>
<evidence type="ECO:0000256" key="5">
    <source>
        <dbReference type="ARBA" id="ARBA00023121"/>
    </source>
</evidence>
<dbReference type="Proteomes" id="UP001589799">
    <property type="component" value="Unassembled WGS sequence"/>
</dbReference>
<comment type="caution">
    <text evidence="8">The sequence shown here is derived from an EMBL/GenBank/DDBJ whole genome shotgun (WGS) entry which is preliminary data.</text>
</comment>
<dbReference type="Gene3D" id="1.10.357.10">
    <property type="entry name" value="Tetracycline Repressor, domain 2"/>
    <property type="match status" value="1"/>
</dbReference>
<keyword evidence="4" id="KW-0809">Transit peptide</keyword>
<sequence length="218" mass="23630">MQDDRDRLLEAALTHVPFEGMNDRALMAGARDLGMSPDLARVHFPQGGASLAAAYHRQGDAALARALAAGPRTGRIRDRIADAIWQRLALADPELVRAGATVMALPQNAALGARLMWETADTIWNGLGDTSEDVNWWTKRGTLAPVFSAAVLYWLGDSSPGHADTRAFIDRRIGDVMRIERLKASLRDLPGAAPLTKLATGWIRKPRPTSAPGHRGRA</sequence>
<evidence type="ECO:0000313" key="9">
    <source>
        <dbReference type="Proteomes" id="UP001589799"/>
    </source>
</evidence>
<protein>
    <submittedName>
        <fullName evidence="8">COQ9 family protein</fullName>
    </submittedName>
</protein>
<dbReference type="EMBL" id="JBHLWE010000041">
    <property type="protein sequence ID" value="MFC0341835.1"/>
    <property type="molecule type" value="Genomic_DNA"/>
</dbReference>
<dbReference type="PANTHER" id="PTHR21427:SF19">
    <property type="entry name" value="UBIQUINONE BIOSYNTHESIS PROTEIN COQ9, MITOCHONDRIAL"/>
    <property type="match status" value="1"/>
</dbReference>
<dbReference type="PANTHER" id="PTHR21427">
    <property type="entry name" value="UBIQUINONE BIOSYNTHESIS PROTEIN COQ9, MITOCHONDRIAL"/>
    <property type="match status" value="1"/>
</dbReference>
<accession>A0ABV6I6I6</accession>
<evidence type="ECO:0000313" key="8">
    <source>
        <dbReference type="EMBL" id="MFC0341835.1"/>
    </source>
</evidence>
<evidence type="ECO:0000256" key="3">
    <source>
        <dbReference type="ARBA" id="ARBA00022688"/>
    </source>
</evidence>
<dbReference type="InterPro" id="IPR013718">
    <property type="entry name" value="COQ9_C"/>
</dbReference>
<dbReference type="Pfam" id="PF08511">
    <property type="entry name" value="COQ9"/>
    <property type="match status" value="1"/>
</dbReference>
<keyword evidence="9" id="KW-1185">Reference proteome</keyword>
<evidence type="ECO:0000256" key="6">
    <source>
        <dbReference type="ARBA" id="ARBA00058104"/>
    </source>
</evidence>
<comment type="function">
    <text evidence="6">Membrane-associated protein that warps the membrane surface to access and bind aromatic isoprenes with high specificity, including ubiquinone (CoQ) isoprene intermediates and presents them directly to COQ7, therefore facilitating the COQ7-mediated hydroxylase step. Participates in the biosynthesis of coenzyme Q, also named ubiquinone, an essential lipid-soluble electron transporter for aerobic cellular respiration.</text>
</comment>
<evidence type="ECO:0000256" key="1">
    <source>
        <dbReference type="ARBA" id="ARBA00004749"/>
    </source>
</evidence>
<dbReference type="RefSeq" id="WP_377699448.1">
    <property type="nucleotide sequence ID" value="NZ_JBHLWE010000041.1"/>
</dbReference>
<keyword evidence="3" id="KW-0831">Ubiquinone biosynthesis</keyword>